<dbReference type="InterPro" id="IPR044248">
    <property type="entry name" value="DPH3/4-like"/>
</dbReference>
<dbReference type="AlphaFoldDB" id="A0A9Q0JLJ2"/>
<dbReference type="GO" id="GO:0017183">
    <property type="term" value="P:protein histidyl modification to diphthamide"/>
    <property type="evidence" value="ECO:0007669"/>
    <property type="project" value="InterPro"/>
</dbReference>
<comment type="similarity">
    <text evidence="3">Belongs to the DPH4 family.</text>
</comment>
<dbReference type="PRINTS" id="PR00625">
    <property type="entry name" value="JDOMAIN"/>
</dbReference>
<dbReference type="Gene3D" id="1.10.287.110">
    <property type="entry name" value="DnaJ domain"/>
    <property type="match status" value="1"/>
</dbReference>
<dbReference type="OrthoDB" id="66964at2759"/>
<name>A0A9Q0JLJ2_9ROSI</name>
<keyword evidence="5" id="KW-0408">Iron</keyword>
<dbReference type="Proteomes" id="UP001141552">
    <property type="component" value="Unassembled WGS sequence"/>
</dbReference>
<feature type="domain" description="J" evidence="7">
    <location>
        <begin position="11"/>
        <end position="83"/>
    </location>
</feature>
<accession>A0A9Q0JLJ2</accession>
<dbReference type="SMART" id="SM00271">
    <property type="entry name" value="DnaJ"/>
    <property type="match status" value="1"/>
</dbReference>
<feature type="domain" description="DPH-type MB" evidence="8">
    <location>
        <begin position="92"/>
        <end position="171"/>
    </location>
</feature>
<reference evidence="9" key="2">
    <citation type="journal article" date="2023" name="Plants (Basel)">
        <title>Annotation of the Turnera subulata (Passifloraceae) Draft Genome Reveals the S-Locus Evolved after the Divergence of Turneroideae from Passifloroideae in a Stepwise Manner.</title>
        <authorList>
            <person name="Henning P.M."/>
            <person name="Roalson E.H."/>
            <person name="Mir W."/>
            <person name="McCubbin A.G."/>
            <person name="Shore J.S."/>
        </authorList>
    </citation>
    <scope>NUCLEOTIDE SEQUENCE</scope>
    <source>
        <strain evidence="9">F60SS</strain>
    </source>
</reference>
<dbReference type="SUPFAM" id="SSF46565">
    <property type="entry name" value="Chaperone J-domain"/>
    <property type="match status" value="1"/>
</dbReference>
<protein>
    <recommendedName>
        <fullName evidence="11">J domain-containing protein</fullName>
    </recommendedName>
</protein>
<comment type="caution">
    <text evidence="9">The sequence shown here is derived from an EMBL/GenBank/DDBJ whole genome shotgun (WGS) entry which is preliminary data.</text>
</comment>
<dbReference type="SUPFAM" id="SSF144217">
    <property type="entry name" value="CSL zinc finger"/>
    <property type="match status" value="1"/>
</dbReference>
<dbReference type="EMBL" id="JAKUCV010001688">
    <property type="protein sequence ID" value="KAJ4845402.1"/>
    <property type="molecule type" value="Genomic_DNA"/>
</dbReference>
<proteinExistence type="inferred from homology"/>
<dbReference type="PANTHER" id="PTHR21454">
    <property type="entry name" value="DPH3 HOMOLOG-RELATED"/>
    <property type="match status" value="1"/>
</dbReference>
<sequence length="182" mass="20504">MLHLKNSILETYYDVLAVKEDASHEEIRASYRSAILNHHPDKQQSTDQALAPQNELGDRFLEIQKAWEVLGNSRSRAIYDSELGGIRQDADVAEDISLVDMTIEDSGDVLELFHQCRCGDYFSVDSLELRKMGYLLLKDESEIGFETPDALPASVVLPCGSCSLRVRLLINTDTRVPIYDNL</sequence>
<dbReference type="GO" id="GO:0046872">
    <property type="term" value="F:metal ion binding"/>
    <property type="evidence" value="ECO:0007669"/>
    <property type="project" value="UniProtKB-KW"/>
</dbReference>
<evidence type="ECO:0000313" key="9">
    <source>
        <dbReference type="EMBL" id="KAJ4845402.1"/>
    </source>
</evidence>
<evidence type="ECO:0000259" key="7">
    <source>
        <dbReference type="PROSITE" id="PS50076"/>
    </source>
</evidence>
<keyword evidence="6" id="KW-0539">Nucleus</keyword>
<reference evidence="9" key="1">
    <citation type="submission" date="2022-02" db="EMBL/GenBank/DDBJ databases">
        <authorList>
            <person name="Henning P.M."/>
            <person name="McCubbin A.G."/>
            <person name="Shore J.S."/>
        </authorList>
    </citation>
    <scope>NUCLEOTIDE SEQUENCE</scope>
    <source>
        <strain evidence="9">F60SS</strain>
        <tissue evidence="9">Leaves</tissue>
    </source>
</reference>
<gene>
    <name evidence="9" type="ORF">Tsubulata_010586</name>
</gene>
<evidence type="ECO:0000256" key="5">
    <source>
        <dbReference type="ARBA" id="ARBA00023004"/>
    </source>
</evidence>
<dbReference type="Gene3D" id="3.10.660.10">
    <property type="entry name" value="DPH Zinc finger"/>
    <property type="match status" value="1"/>
</dbReference>
<dbReference type="InterPro" id="IPR036671">
    <property type="entry name" value="DPH_MB_sf"/>
</dbReference>
<dbReference type="PANTHER" id="PTHR21454:SF47">
    <property type="entry name" value="DNAJ HEAT SHOCK N-TERMINAL DOMAIN-CONTAINING PROTEIN"/>
    <property type="match status" value="1"/>
</dbReference>
<evidence type="ECO:0000256" key="6">
    <source>
        <dbReference type="ARBA" id="ARBA00023242"/>
    </source>
</evidence>
<dbReference type="GO" id="GO:0005634">
    <property type="term" value="C:nucleus"/>
    <property type="evidence" value="ECO:0007669"/>
    <property type="project" value="UniProtKB-SubCell"/>
</dbReference>
<evidence type="ECO:0000256" key="2">
    <source>
        <dbReference type="ARBA" id="ARBA00004496"/>
    </source>
</evidence>
<evidence type="ECO:0000259" key="8">
    <source>
        <dbReference type="PROSITE" id="PS51074"/>
    </source>
</evidence>
<dbReference type="PROSITE" id="PS51074">
    <property type="entry name" value="DPH_MB"/>
    <property type="match status" value="1"/>
</dbReference>
<comment type="subcellular location">
    <subcellularLocation>
        <location evidence="2">Cytoplasm</location>
    </subcellularLocation>
    <subcellularLocation>
        <location evidence="1">Nucleus</location>
    </subcellularLocation>
</comment>
<evidence type="ECO:0000256" key="3">
    <source>
        <dbReference type="ARBA" id="ARBA00006169"/>
    </source>
</evidence>
<dbReference type="InterPro" id="IPR001623">
    <property type="entry name" value="DnaJ_domain"/>
</dbReference>
<keyword evidence="4" id="KW-0479">Metal-binding</keyword>
<dbReference type="Pfam" id="PF05207">
    <property type="entry name" value="Zn_ribbon_CSL"/>
    <property type="match status" value="1"/>
</dbReference>
<dbReference type="CDD" id="cd06257">
    <property type="entry name" value="DnaJ"/>
    <property type="match status" value="1"/>
</dbReference>
<dbReference type="GO" id="GO:0005829">
    <property type="term" value="C:cytosol"/>
    <property type="evidence" value="ECO:0007669"/>
    <property type="project" value="TreeGrafter"/>
</dbReference>
<organism evidence="9 10">
    <name type="scientific">Turnera subulata</name>
    <dbReference type="NCBI Taxonomy" id="218843"/>
    <lineage>
        <taxon>Eukaryota</taxon>
        <taxon>Viridiplantae</taxon>
        <taxon>Streptophyta</taxon>
        <taxon>Embryophyta</taxon>
        <taxon>Tracheophyta</taxon>
        <taxon>Spermatophyta</taxon>
        <taxon>Magnoliopsida</taxon>
        <taxon>eudicotyledons</taxon>
        <taxon>Gunneridae</taxon>
        <taxon>Pentapetalae</taxon>
        <taxon>rosids</taxon>
        <taxon>fabids</taxon>
        <taxon>Malpighiales</taxon>
        <taxon>Passifloraceae</taxon>
        <taxon>Turnera</taxon>
    </lineage>
</organism>
<evidence type="ECO:0000313" key="10">
    <source>
        <dbReference type="Proteomes" id="UP001141552"/>
    </source>
</evidence>
<dbReference type="InterPro" id="IPR036869">
    <property type="entry name" value="J_dom_sf"/>
</dbReference>
<evidence type="ECO:0000256" key="1">
    <source>
        <dbReference type="ARBA" id="ARBA00004123"/>
    </source>
</evidence>
<dbReference type="Pfam" id="PF00226">
    <property type="entry name" value="DnaJ"/>
    <property type="match status" value="1"/>
</dbReference>
<evidence type="ECO:0000256" key="4">
    <source>
        <dbReference type="ARBA" id="ARBA00022723"/>
    </source>
</evidence>
<dbReference type="FunFam" id="3.10.660.10:FF:000003">
    <property type="entry name" value="DNAJ heat shock N-terminal domain-containing protein-like"/>
    <property type="match status" value="1"/>
</dbReference>
<evidence type="ECO:0008006" key="11">
    <source>
        <dbReference type="Google" id="ProtNLM"/>
    </source>
</evidence>
<dbReference type="PROSITE" id="PS50076">
    <property type="entry name" value="DNAJ_2"/>
    <property type="match status" value="1"/>
</dbReference>
<keyword evidence="10" id="KW-1185">Reference proteome</keyword>
<dbReference type="InterPro" id="IPR007872">
    <property type="entry name" value="DPH_MB_dom"/>
</dbReference>